<dbReference type="InterPro" id="IPR014284">
    <property type="entry name" value="RNA_pol_sigma-70_dom"/>
</dbReference>
<accession>A0ABU0R270</accession>
<comment type="similarity">
    <text evidence="1">Belongs to the sigma-70 factor family. ECF subfamily.</text>
</comment>
<evidence type="ECO:0000259" key="6">
    <source>
        <dbReference type="Pfam" id="PF08281"/>
    </source>
</evidence>
<dbReference type="NCBIfam" id="TIGR02937">
    <property type="entry name" value="sigma70-ECF"/>
    <property type="match status" value="1"/>
</dbReference>
<evidence type="ECO:0000256" key="4">
    <source>
        <dbReference type="ARBA" id="ARBA00023163"/>
    </source>
</evidence>
<proteinExistence type="inferred from homology"/>
<dbReference type="SUPFAM" id="SSF88946">
    <property type="entry name" value="Sigma2 domain of RNA polymerase sigma factors"/>
    <property type="match status" value="1"/>
</dbReference>
<dbReference type="Pfam" id="PF04542">
    <property type="entry name" value="Sigma70_r2"/>
    <property type="match status" value="1"/>
</dbReference>
<dbReference type="InterPro" id="IPR039425">
    <property type="entry name" value="RNA_pol_sigma-70-like"/>
</dbReference>
<dbReference type="PANTHER" id="PTHR43133:SF62">
    <property type="entry name" value="RNA POLYMERASE SIGMA FACTOR SIGZ"/>
    <property type="match status" value="1"/>
</dbReference>
<evidence type="ECO:0000256" key="3">
    <source>
        <dbReference type="ARBA" id="ARBA00023082"/>
    </source>
</evidence>
<name>A0ABU0R270_9ACTN</name>
<comment type="caution">
    <text evidence="7">The sequence shown here is derived from an EMBL/GenBank/DDBJ whole genome shotgun (WGS) entry which is preliminary data.</text>
</comment>
<evidence type="ECO:0000313" key="7">
    <source>
        <dbReference type="EMBL" id="MDQ0753755.1"/>
    </source>
</evidence>
<dbReference type="PANTHER" id="PTHR43133">
    <property type="entry name" value="RNA POLYMERASE ECF-TYPE SIGMA FACTO"/>
    <property type="match status" value="1"/>
</dbReference>
<dbReference type="EMBL" id="JAUSYP010000001">
    <property type="protein sequence ID" value="MDQ0753755.1"/>
    <property type="molecule type" value="Genomic_DNA"/>
</dbReference>
<sequence>MRRSGPPLGQLSDEALLAGMATGAPEIALAFVRRFQRMVFGIAIAVVDDPQLAEDIAQQTFERAWRHAQVYDSRRGSVKTWLGTITHNLAIDAVRARNATPVSPEDLDALLGIMTRTPEQWALADEAASRIRAAVAGLPRQQARAVVMAGIYGMTARQISEFEGIPLGTAKTRIRTAMGKLRKVLGPERADHD</sequence>
<dbReference type="InterPro" id="IPR013324">
    <property type="entry name" value="RNA_pol_sigma_r3/r4-like"/>
</dbReference>
<evidence type="ECO:0000256" key="1">
    <source>
        <dbReference type="ARBA" id="ARBA00010641"/>
    </source>
</evidence>
<gene>
    <name evidence="7" type="ORF">QF034_007986</name>
</gene>
<dbReference type="Proteomes" id="UP001232755">
    <property type="component" value="Unassembled WGS sequence"/>
</dbReference>
<feature type="domain" description="RNA polymerase sigma-70 region 2" evidence="5">
    <location>
        <begin position="31"/>
        <end position="98"/>
    </location>
</feature>
<dbReference type="InterPro" id="IPR013325">
    <property type="entry name" value="RNA_pol_sigma_r2"/>
</dbReference>
<keyword evidence="8" id="KW-1185">Reference proteome</keyword>
<dbReference type="InterPro" id="IPR036388">
    <property type="entry name" value="WH-like_DNA-bd_sf"/>
</dbReference>
<keyword evidence="2" id="KW-0805">Transcription regulation</keyword>
<evidence type="ECO:0000259" key="5">
    <source>
        <dbReference type="Pfam" id="PF04542"/>
    </source>
</evidence>
<keyword evidence="3" id="KW-0731">Sigma factor</keyword>
<dbReference type="Gene3D" id="1.10.10.10">
    <property type="entry name" value="Winged helix-like DNA-binding domain superfamily/Winged helix DNA-binding domain"/>
    <property type="match status" value="1"/>
</dbReference>
<dbReference type="Gene3D" id="1.10.1740.10">
    <property type="match status" value="1"/>
</dbReference>
<dbReference type="Pfam" id="PF08281">
    <property type="entry name" value="Sigma70_r4_2"/>
    <property type="match status" value="1"/>
</dbReference>
<dbReference type="SUPFAM" id="SSF88659">
    <property type="entry name" value="Sigma3 and sigma4 domains of RNA polymerase sigma factors"/>
    <property type="match status" value="1"/>
</dbReference>
<reference evidence="7 8" key="1">
    <citation type="submission" date="2023-07" db="EMBL/GenBank/DDBJ databases">
        <title>Comparative genomics of wheat-associated soil bacteria to identify genetic determinants of phenazine resistance.</title>
        <authorList>
            <person name="Mouncey N."/>
        </authorList>
    </citation>
    <scope>NUCLEOTIDE SEQUENCE [LARGE SCALE GENOMIC DNA]</scope>
    <source>
        <strain evidence="7 8">B3I12</strain>
    </source>
</reference>
<feature type="domain" description="RNA polymerase sigma factor 70 region 4 type 2" evidence="6">
    <location>
        <begin position="130"/>
        <end position="181"/>
    </location>
</feature>
<dbReference type="RefSeq" id="WP_307179557.1">
    <property type="nucleotide sequence ID" value="NZ_JAUSYP010000001.1"/>
</dbReference>
<keyword evidence="4" id="KW-0804">Transcription</keyword>
<dbReference type="InterPro" id="IPR013249">
    <property type="entry name" value="RNA_pol_sigma70_r4_t2"/>
</dbReference>
<dbReference type="InterPro" id="IPR007627">
    <property type="entry name" value="RNA_pol_sigma70_r2"/>
</dbReference>
<evidence type="ECO:0000313" key="8">
    <source>
        <dbReference type="Proteomes" id="UP001232755"/>
    </source>
</evidence>
<protein>
    <submittedName>
        <fullName evidence="7">RNA polymerase sigma factor (Sigma-70 family)</fullName>
    </submittedName>
</protein>
<organism evidence="7 8">
    <name type="scientific">Streptomyces africanus</name>
    <dbReference type="NCBI Taxonomy" id="231024"/>
    <lineage>
        <taxon>Bacteria</taxon>
        <taxon>Bacillati</taxon>
        <taxon>Actinomycetota</taxon>
        <taxon>Actinomycetes</taxon>
        <taxon>Kitasatosporales</taxon>
        <taxon>Streptomycetaceae</taxon>
        <taxon>Streptomyces</taxon>
    </lineage>
</organism>
<evidence type="ECO:0000256" key="2">
    <source>
        <dbReference type="ARBA" id="ARBA00023015"/>
    </source>
</evidence>